<dbReference type="Proteomes" id="UP000299102">
    <property type="component" value="Unassembled WGS sequence"/>
</dbReference>
<keyword evidence="2" id="KW-1185">Reference proteome</keyword>
<evidence type="ECO:0000313" key="2">
    <source>
        <dbReference type="Proteomes" id="UP000299102"/>
    </source>
</evidence>
<gene>
    <name evidence="1" type="ORF">EVAR_26875_1</name>
</gene>
<evidence type="ECO:0000313" key="1">
    <source>
        <dbReference type="EMBL" id="GBP43197.1"/>
    </source>
</evidence>
<organism evidence="1 2">
    <name type="scientific">Eumeta variegata</name>
    <name type="common">Bagworm moth</name>
    <name type="synonym">Eumeta japonica</name>
    <dbReference type="NCBI Taxonomy" id="151549"/>
    <lineage>
        <taxon>Eukaryota</taxon>
        <taxon>Metazoa</taxon>
        <taxon>Ecdysozoa</taxon>
        <taxon>Arthropoda</taxon>
        <taxon>Hexapoda</taxon>
        <taxon>Insecta</taxon>
        <taxon>Pterygota</taxon>
        <taxon>Neoptera</taxon>
        <taxon>Endopterygota</taxon>
        <taxon>Lepidoptera</taxon>
        <taxon>Glossata</taxon>
        <taxon>Ditrysia</taxon>
        <taxon>Tineoidea</taxon>
        <taxon>Psychidae</taxon>
        <taxon>Oiketicinae</taxon>
        <taxon>Eumeta</taxon>
    </lineage>
</organism>
<dbReference type="AlphaFoldDB" id="A0A4C1VZD1"/>
<accession>A0A4C1VZD1</accession>
<comment type="caution">
    <text evidence="1">The sequence shown here is derived from an EMBL/GenBank/DDBJ whole genome shotgun (WGS) entry which is preliminary data.</text>
</comment>
<name>A0A4C1VZD1_EUMVA</name>
<dbReference type="EMBL" id="BGZK01000431">
    <property type="protein sequence ID" value="GBP43197.1"/>
    <property type="molecule type" value="Genomic_DNA"/>
</dbReference>
<proteinExistence type="predicted"/>
<sequence>MPPSASSENVLKEPKTFRLMEAAECDRFRILEHFFVTARKRLGRRGGDDPSLSFAGTLLHPHYYFRHRAFNVGRVTPPHGLRPPVFFACDAVRATTAIAAVQYTVTRWSVVRSGFALGYGFAGGKRGARAAGGPAISSAACAPAARARSVSLPCSLPRPTKPAGKLRAIRLRHAFEGLRARRHGRAPDINAPKDKLVHSVYLKREGGAPRPRACAAAGA</sequence>
<reference evidence="1 2" key="1">
    <citation type="journal article" date="2019" name="Commun. Biol.">
        <title>The bagworm genome reveals a unique fibroin gene that provides high tensile strength.</title>
        <authorList>
            <person name="Kono N."/>
            <person name="Nakamura H."/>
            <person name="Ohtoshi R."/>
            <person name="Tomita M."/>
            <person name="Numata K."/>
            <person name="Arakawa K."/>
        </authorList>
    </citation>
    <scope>NUCLEOTIDE SEQUENCE [LARGE SCALE GENOMIC DNA]</scope>
</reference>
<protein>
    <submittedName>
        <fullName evidence="1">Uncharacterized protein</fullName>
    </submittedName>
</protein>